<feature type="transmembrane region" description="Helical" evidence="1">
    <location>
        <begin position="250"/>
        <end position="270"/>
    </location>
</feature>
<gene>
    <name evidence="2" type="ORF">RFI_14788</name>
</gene>
<accession>X6NAT0</accession>
<dbReference type="Proteomes" id="UP000023152">
    <property type="component" value="Unassembled WGS sequence"/>
</dbReference>
<name>X6NAT0_RETFI</name>
<feature type="transmembrane region" description="Helical" evidence="1">
    <location>
        <begin position="220"/>
        <end position="238"/>
    </location>
</feature>
<dbReference type="EMBL" id="ASPP01010758">
    <property type="protein sequence ID" value="ETO22412.1"/>
    <property type="molecule type" value="Genomic_DNA"/>
</dbReference>
<reference evidence="2 3" key="1">
    <citation type="journal article" date="2013" name="Curr. Biol.">
        <title>The Genome of the Foraminiferan Reticulomyxa filosa.</title>
        <authorList>
            <person name="Glockner G."/>
            <person name="Hulsmann N."/>
            <person name="Schleicher M."/>
            <person name="Noegel A.A."/>
            <person name="Eichinger L."/>
            <person name="Gallinger C."/>
            <person name="Pawlowski J."/>
            <person name="Sierra R."/>
            <person name="Euteneuer U."/>
            <person name="Pillet L."/>
            <person name="Moustafa A."/>
            <person name="Platzer M."/>
            <person name="Groth M."/>
            <person name="Szafranski K."/>
            <person name="Schliwa M."/>
        </authorList>
    </citation>
    <scope>NUCLEOTIDE SEQUENCE [LARGE SCALE GENOMIC DNA]</scope>
</reference>
<organism evidence="2 3">
    <name type="scientific">Reticulomyxa filosa</name>
    <dbReference type="NCBI Taxonomy" id="46433"/>
    <lineage>
        <taxon>Eukaryota</taxon>
        <taxon>Sar</taxon>
        <taxon>Rhizaria</taxon>
        <taxon>Retaria</taxon>
        <taxon>Foraminifera</taxon>
        <taxon>Monothalamids</taxon>
        <taxon>Reticulomyxidae</taxon>
        <taxon>Reticulomyxa</taxon>
    </lineage>
</organism>
<keyword evidence="3" id="KW-1185">Reference proteome</keyword>
<proteinExistence type="predicted"/>
<feature type="transmembrane region" description="Helical" evidence="1">
    <location>
        <begin position="136"/>
        <end position="156"/>
    </location>
</feature>
<keyword evidence="1" id="KW-0812">Transmembrane</keyword>
<evidence type="ECO:0000313" key="2">
    <source>
        <dbReference type="EMBL" id="ETO22412.1"/>
    </source>
</evidence>
<sequence length="325" mass="37451">MFNDSIHEFQTCSYFLLTAPEDTHINLFQKKKTCPSVLFLSRITEFRWFVSTPWVGTYIQIKKTMISRTRQLFRLQWSWTKSLNSVRCWSYSNVLKETEKKTQEKATEETRQTKTEEKIDRLYNGLIKMNKVTTRYYGVVIPTLFFPIAQNVLSVLNLPMEMSLVMLGSPIIAEYVHCMLLNKAINKLVKPLNEKKNPSSNEKLVALIEFGKELSKLNYVSWRGIIGVYLTTVSVLYANPFHLPMLATTGLGHVFMMSGFPFFPVLITLFNHQSVYPGLVLSVHRLCDFIQTTHHTPDLNQMHSLDILSLDLQNTLNSTTTPTPP</sequence>
<keyword evidence="1" id="KW-0472">Membrane</keyword>
<dbReference type="AlphaFoldDB" id="X6NAT0"/>
<comment type="caution">
    <text evidence="2">The sequence shown here is derived from an EMBL/GenBank/DDBJ whole genome shotgun (WGS) entry which is preliminary data.</text>
</comment>
<evidence type="ECO:0000313" key="3">
    <source>
        <dbReference type="Proteomes" id="UP000023152"/>
    </source>
</evidence>
<protein>
    <submittedName>
        <fullName evidence="2">Uncharacterized protein</fullName>
    </submittedName>
</protein>
<keyword evidence="1" id="KW-1133">Transmembrane helix</keyword>
<evidence type="ECO:0000256" key="1">
    <source>
        <dbReference type="SAM" id="Phobius"/>
    </source>
</evidence>